<organism evidence="2">
    <name type="scientific">Singulisphaera sp. Ch08</name>
    <dbReference type="NCBI Taxonomy" id="3120278"/>
    <lineage>
        <taxon>Bacteria</taxon>
        <taxon>Pseudomonadati</taxon>
        <taxon>Planctomycetota</taxon>
        <taxon>Planctomycetia</taxon>
        <taxon>Isosphaerales</taxon>
        <taxon>Isosphaeraceae</taxon>
        <taxon>Singulisphaera</taxon>
    </lineage>
</organism>
<evidence type="ECO:0000313" key="2">
    <source>
        <dbReference type="EMBL" id="XBH05628.1"/>
    </source>
</evidence>
<dbReference type="EMBL" id="CP155447">
    <property type="protein sequence ID" value="XBH05628.1"/>
    <property type="molecule type" value="Genomic_DNA"/>
</dbReference>
<reference evidence="2" key="1">
    <citation type="submission" date="2024-05" db="EMBL/GenBank/DDBJ databases">
        <title>Planctomycetes of the genus Singulisphaera possess chitinolytic capabilities.</title>
        <authorList>
            <person name="Ivanova A."/>
        </authorList>
    </citation>
    <scope>NUCLEOTIDE SEQUENCE</scope>
    <source>
        <strain evidence="2">Ch08T</strain>
    </source>
</reference>
<feature type="region of interest" description="Disordered" evidence="1">
    <location>
        <begin position="1"/>
        <end position="38"/>
    </location>
</feature>
<feature type="compositionally biased region" description="Basic and acidic residues" evidence="1">
    <location>
        <begin position="1"/>
        <end position="11"/>
    </location>
</feature>
<name>A0AAU7CKL5_9BACT</name>
<proteinExistence type="predicted"/>
<sequence>MFVLPPRRDASDGLDDPADELATRGDGQEDSSTVRVSDGEEFGGIAGLRLGCGGEDDRHECRLASRQGCGARRVRGEPSLPGVE</sequence>
<evidence type="ECO:0000256" key="1">
    <source>
        <dbReference type="SAM" id="MobiDB-lite"/>
    </source>
</evidence>
<protein>
    <submittedName>
        <fullName evidence="2">Uncharacterized protein</fullName>
    </submittedName>
</protein>
<gene>
    <name evidence="2" type="ORF">V5E97_06295</name>
</gene>
<dbReference type="AlphaFoldDB" id="A0AAU7CKL5"/>
<accession>A0AAU7CKL5</accession>